<protein>
    <submittedName>
        <fullName evidence="11">SesB, P-loop containing Nucleoside Triphosphate Hydrolase</fullName>
    </submittedName>
</protein>
<dbReference type="AlphaFoldDB" id="A0A0B4EG86"/>
<dbReference type="PANTHER" id="PTHR48182:SF2">
    <property type="entry name" value="PROTEIN SERAC1"/>
    <property type="match status" value="1"/>
</dbReference>
<dbReference type="OrthoDB" id="4944114at2759"/>
<keyword evidence="5" id="KW-0256">Endoplasmic reticulum</keyword>
<dbReference type="InterPro" id="IPR029058">
    <property type="entry name" value="AB_hydrolase_fold"/>
</dbReference>
<proteinExistence type="inferred from homology"/>
<evidence type="ECO:0000259" key="9">
    <source>
        <dbReference type="Pfam" id="PF05057"/>
    </source>
</evidence>
<evidence type="ECO:0000256" key="5">
    <source>
        <dbReference type="ARBA" id="ARBA00022824"/>
    </source>
</evidence>
<dbReference type="GO" id="GO:0016020">
    <property type="term" value="C:membrane"/>
    <property type="evidence" value="ECO:0007669"/>
    <property type="project" value="UniProtKB-SubCell"/>
</dbReference>
<organism evidence="11 12">
    <name type="scientific">Metarhizium anisopliae (strain ARSEF 549)</name>
    <dbReference type="NCBI Taxonomy" id="3151832"/>
    <lineage>
        <taxon>Eukaryota</taxon>
        <taxon>Fungi</taxon>
        <taxon>Dikarya</taxon>
        <taxon>Ascomycota</taxon>
        <taxon>Pezizomycotina</taxon>
        <taxon>Sordariomycetes</taxon>
        <taxon>Hypocreomycetidae</taxon>
        <taxon>Hypocreales</taxon>
        <taxon>Clavicipitaceae</taxon>
        <taxon>Metarhizium</taxon>
    </lineage>
</organism>
<dbReference type="GO" id="GO:0005783">
    <property type="term" value="C:endoplasmic reticulum"/>
    <property type="evidence" value="ECO:0007669"/>
    <property type="project" value="UniProtKB-SubCell"/>
</dbReference>
<dbReference type="GO" id="GO:0016787">
    <property type="term" value="F:hydrolase activity"/>
    <property type="evidence" value="ECO:0007669"/>
    <property type="project" value="UniProtKB-KW"/>
</dbReference>
<comment type="similarity">
    <text evidence="4">Belongs to the putative lipase ROG1 family.</text>
</comment>
<evidence type="ECO:0000313" key="11">
    <source>
        <dbReference type="EMBL" id="KID61160.1"/>
    </source>
</evidence>
<feature type="compositionally biased region" description="Basic residues" evidence="8">
    <location>
        <begin position="1"/>
        <end position="14"/>
    </location>
</feature>
<keyword evidence="12" id="KW-1185">Reference proteome</keyword>
<sequence length="367" mass="40943">MGFLKSKRTSRSHRLPSGNSLHHEAPNAVVGYERSGGSADSRLSSTNAPDQSFPDGVEVLRDCHDALVDICFVHGLTGNRNSTWTARGQSEPWPKTLLPKNLGKARIITYGYDAYFVRKSVASQNGLSEHARNFLSDLTTDRDLSNASSRPLLLVAHSLGGLICKEAILLSRNNPEEHLKAMFHCTKGILFMGTPHRGSWMADWASIPAWALGTVKSTNNFLLQVLKTNDRHLQSVQDNFWSMVREQQNNGRDIKVTCFFEELAMPVLGKEVVPKDSATLEGYHALSIHANHSDMVKFSSADDNGYRRVLGELDRWYKWIKDPDTHQVSQPMNQGRAREHASFSFHNSGSGDMFNAPGGTVNNWQRP</sequence>
<dbReference type="InterPro" id="IPR052374">
    <property type="entry name" value="SERAC1"/>
</dbReference>
<dbReference type="HOGENOM" id="CLU_000288_182_0_1"/>
<evidence type="ECO:0000256" key="2">
    <source>
        <dbReference type="ARBA" id="ARBA00004240"/>
    </source>
</evidence>
<evidence type="ECO:0000256" key="3">
    <source>
        <dbReference type="ARBA" id="ARBA00004370"/>
    </source>
</evidence>
<name>A0A0B4EG86_METAF</name>
<dbReference type="InterPro" id="IPR007751">
    <property type="entry name" value="DUF676_lipase-like"/>
</dbReference>
<keyword evidence="11" id="KW-0378">Hydrolase</keyword>
<dbReference type="PANTHER" id="PTHR48182">
    <property type="entry name" value="PROTEIN SERAC1"/>
    <property type="match status" value="1"/>
</dbReference>
<feature type="region of interest" description="Disordered" evidence="8">
    <location>
        <begin position="1"/>
        <end position="51"/>
    </location>
</feature>
<evidence type="ECO:0000313" key="12">
    <source>
        <dbReference type="Proteomes" id="UP000031186"/>
    </source>
</evidence>
<evidence type="ECO:0000259" key="10">
    <source>
        <dbReference type="Pfam" id="PF17106"/>
    </source>
</evidence>
<comment type="subcellular location">
    <subcellularLocation>
        <location evidence="2">Endoplasmic reticulum</location>
    </subcellularLocation>
    <subcellularLocation>
        <location evidence="3">Membrane</location>
    </subcellularLocation>
    <subcellularLocation>
        <location evidence="1">Mitochondrion</location>
    </subcellularLocation>
</comment>
<evidence type="ECO:0000256" key="7">
    <source>
        <dbReference type="ARBA" id="ARBA00023136"/>
    </source>
</evidence>
<dbReference type="EMBL" id="AZNF01000016">
    <property type="protein sequence ID" value="KID61160.1"/>
    <property type="molecule type" value="Genomic_DNA"/>
</dbReference>
<comment type="caution">
    <text evidence="11">The sequence shown here is derived from an EMBL/GenBank/DDBJ whole genome shotgun (WGS) entry which is preliminary data.</text>
</comment>
<feature type="domain" description="NACHT-NTPase sigma" evidence="10">
    <location>
        <begin position="344"/>
        <end position="363"/>
    </location>
</feature>
<dbReference type="Pfam" id="PF05057">
    <property type="entry name" value="DUF676"/>
    <property type="match status" value="1"/>
</dbReference>
<keyword evidence="7" id="KW-0472">Membrane</keyword>
<evidence type="ECO:0000256" key="1">
    <source>
        <dbReference type="ARBA" id="ARBA00004173"/>
    </source>
</evidence>
<keyword evidence="6" id="KW-0496">Mitochondrion</keyword>
<evidence type="ECO:0000256" key="8">
    <source>
        <dbReference type="SAM" id="MobiDB-lite"/>
    </source>
</evidence>
<dbReference type="InterPro" id="IPR031353">
    <property type="entry name" value="NACHT_sigma"/>
</dbReference>
<feature type="compositionally biased region" description="Polar residues" evidence="8">
    <location>
        <begin position="41"/>
        <end position="50"/>
    </location>
</feature>
<dbReference type="Gene3D" id="3.40.50.1820">
    <property type="entry name" value="alpha/beta hydrolase"/>
    <property type="match status" value="1"/>
</dbReference>
<dbReference type="Pfam" id="PF17106">
    <property type="entry name" value="NACHT_sigma"/>
    <property type="match status" value="1"/>
</dbReference>
<dbReference type="GO" id="GO:0005739">
    <property type="term" value="C:mitochondrion"/>
    <property type="evidence" value="ECO:0007669"/>
    <property type="project" value="UniProtKB-SubCell"/>
</dbReference>
<evidence type="ECO:0000256" key="6">
    <source>
        <dbReference type="ARBA" id="ARBA00023128"/>
    </source>
</evidence>
<feature type="non-terminal residue" evidence="11">
    <location>
        <position position="1"/>
    </location>
</feature>
<feature type="region of interest" description="Disordered" evidence="8">
    <location>
        <begin position="325"/>
        <end position="367"/>
    </location>
</feature>
<accession>A0A0B4EG86</accession>
<dbReference type="Proteomes" id="UP000031186">
    <property type="component" value="Unassembled WGS sequence"/>
</dbReference>
<dbReference type="VEuPathDB" id="FungiDB:MAN_09444"/>
<gene>
    <name evidence="11" type="ORF">MAN_09444</name>
</gene>
<feature type="domain" description="DUF676" evidence="9">
    <location>
        <begin position="71"/>
        <end position="236"/>
    </location>
</feature>
<dbReference type="SUPFAM" id="SSF53474">
    <property type="entry name" value="alpha/beta-Hydrolases"/>
    <property type="match status" value="1"/>
</dbReference>
<reference evidence="11 12" key="1">
    <citation type="journal article" date="2014" name="Proc. Natl. Acad. Sci. U.S.A.">
        <title>Trajectory and genomic determinants of fungal-pathogen speciation and host adaptation.</title>
        <authorList>
            <person name="Hu X."/>
            <person name="Xiao G."/>
            <person name="Zheng P."/>
            <person name="Shang Y."/>
            <person name="Su Y."/>
            <person name="Zhang X."/>
            <person name="Liu X."/>
            <person name="Zhan S."/>
            <person name="St Leger R.J."/>
            <person name="Wang C."/>
        </authorList>
    </citation>
    <scope>NUCLEOTIDE SEQUENCE [LARGE SCALE GENOMIC DNA]</scope>
    <source>
        <strain evidence="11 12">ARSEF 549</strain>
    </source>
</reference>
<evidence type="ECO:0000256" key="4">
    <source>
        <dbReference type="ARBA" id="ARBA00007920"/>
    </source>
</evidence>